<dbReference type="InterPro" id="IPR023563">
    <property type="entry name" value="Ribosomal_uL13_CS"/>
</dbReference>
<gene>
    <name evidence="7" type="ORF">Pmani_033519</name>
</gene>
<dbReference type="HAMAP" id="MF_01366">
    <property type="entry name" value="Ribosomal_uL13"/>
    <property type="match status" value="1"/>
</dbReference>
<accession>A0AAE1TSJ9</accession>
<evidence type="ECO:0000313" key="8">
    <source>
        <dbReference type="Proteomes" id="UP001292094"/>
    </source>
</evidence>
<proteinExistence type="inferred from homology"/>
<dbReference type="GO" id="GO:0017148">
    <property type="term" value="P:negative regulation of translation"/>
    <property type="evidence" value="ECO:0007669"/>
    <property type="project" value="TreeGrafter"/>
</dbReference>
<keyword evidence="3 6" id="KW-0687">Ribonucleoprotein</keyword>
<dbReference type="PANTHER" id="PTHR11545:SF3">
    <property type="entry name" value="LARGE RIBOSOMAL SUBUNIT PROTEIN UL13"/>
    <property type="match status" value="1"/>
</dbReference>
<evidence type="ECO:0000256" key="1">
    <source>
        <dbReference type="ARBA" id="ARBA00006227"/>
    </source>
</evidence>
<protein>
    <recommendedName>
        <fullName evidence="4">Large ribosomal subunit protein uL13</fullName>
    </recommendedName>
    <alternativeName>
        <fullName evidence="5">60S ribosomal protein L13a</fullName>
    </alternativeName>
</protein>
<dbReference type="Pfam" id="PF00572">
    <property type="entry name" value="Ribosomal_L13"/>
    <property type="match status" value="1"/>
</dbReference>
<name>A0AAE1TSJ9_9EUCA</name>
<dbReference type="AlphaFoldDB" id="A0AAE1TSJ9"/>
<sequence length="205" mass="23364">MAGFSTKPVVIDGAGHIMGRLAALVAKTSLSGQRVVVVRCEKLNLSGSFYRNKLTYLNFLNKRCNVNPKRGPFHHRSPSKIFLRCVRGMLPVKTRRGRLALNRLKAVEGVPPVYNKKARKVVPEALRQLRLKPGRKFCTLERLSHEVGWGYKDVVATLEARRKIKAKIDYKKRIAEEKMWKKAVRKAAPRLKTYNKVIVSFGLKD</sequence>
<dbReference type="EMBL" id="JAWZYT010004450">
    <property type="protein sequence ID" value="KAK4293809.1"/>
    <property type="molecule type" value="Genomic_DNA"/>
</dbReference>
<dbReference type="PROSITE" id="PS00783">
    <property type="entry name" value="RIBOSOMAL_L13"/>
    <property type="match status" value="1"/>
</dbReference>
<evidence type="ECO:0000256" key="4">
    <source>
        <dbReference type="ARBA" id="ARBA00035201"/>
    </source>
</evidence>
<dbReference type="GO" id="GO:0003729">
    <property type="term" value="F:mRNA binding"/>
    <property type="evidence" value="ECO:0007669"/>
    <property type="project" value="TreeGrafter"/>
</dbReference>
<reference evidence="7" key="1">
    <citation type="submission" date="2023-11" db="EMBL/GenBank/DDBJ databases">
        <title>Genome assemblies of two species of porcelain crab, Petrolisthes cinctipes and Petrolisthes manimaculis (Anomura: Porcellanidae).</title>
        <authorList>
            <person name="Angst P."/>
        </authorList>
    </citation>
    <scope>NUCLEOTIDE SEQUENCE</scope>
    <source>
        <strain evidence="7">PB745_02</strain>
        <tissue evidence="7">Gill</tissue>
    </source>
</reference>
<dbReference type="InterPro" id="IPR036899">
    <property type="entry name" value="Ribosomal_uL13_sf"/>
</dbReference>
<dbReference type="PANTHER" id="PTHR11545">
    <property type="entry name" value="RIBOSOMAL PROTEIN L13"/>
    <property type="match status" value="1"/>
</dbReference>
<evidence type="ECO:0000256" key="2">
    <source>
        <dbReference type="ARBA" id="ARBA00022980"/>
    </source>
</evidence>
<evidence type="ECO:0000256" key="3">
    <source>
        <dbReference type="ARBA" id="ARBA00023274"/>
    </source>
</evidence>
<dbReference type="NCBIfam" id="TIGR01077">
    <property type="entry name" value="L13_A_E"/>
    <property type="match status" value="1"/>
</dbReference>
<dbReference type="CDD" id="cd00392">
    <property type="entry name" value="Ribosomal_L13"/>
    <property type="match status" value="1"/>
</dbReference>
<comment type="caution">
    <text evidence="7">The sequence shown here is derived from an EMBL/GenBank/DDBJ whole genome shotgun (WGS) entry which is preliminary data.</text>
</comment>
<dbReference type="FunFam" id="6.10.250.3250:FF:000001">
    <property type="entry name" value="60S ribosomal protein L13a"/>
    <property type="match status" value="1"/>
</dbReference>
<dbReference type="GO" id="GO:0022625">
    <property type="term" value="C:cytosolic large ribosomal subunit"/>
    <property type="evidence" value="ECO:0007669"/>
    <property type="project" value="TreeGrafter"/>
</dbReference>
<evidence type="ECO:0000256" key="5">
    <source>
        <dbReference type="ARBA" id="ARBA00035367"/>
    </source>
</evidence>
<evidence type="ECO:0000256" key="6">
    <source>
        <dbReference type="RuleBase" id="RU003877"/>
    </source>
</evidence>
<dbReference type="FunFam" id="3.90.1180.10:FF:000002">
    <property type="entry name" value="60S ribosomal protein L16"/>
    <property type="match status" value="1"/>
</dbReference>
<keyword evidence="8" id="KW-1185">Reference proteome</keyword>
<organism evidence="7 8">
    <name type="scientific">Petrolisthes manimaculis</name>
    <dbReference type="NCBI Taxonomy" id="1843537"/>
    <lineage>
        <taxon>Eukaryota</taxon>
        <taxon>Metazoa</taxon>
        <taxon>Ecdysozoa</taxon>
        <taxon>Arthropoda</taxon>
        <taxon>Crustacea</taxon>
        <taxon>Multicrustacea</taxon>
        <taxon>Malacostraca</taxon>
        <taxon>Eumalacostraca</taxon>
        <taxon>Eucarida</taxon>
        <taxon>Decapoda</taxon>
        <taxon>Pleocyemata</taxon>
        <taxon>Anomura</taxon>
        <taxon>Galatheoidea</taxon>
        <taxon>Porcellanidae</taxon>
        <taxon>Petrolisthes</taxon>
    </lineage>
</organism>
<dbReference type="GO" id="GO:0006412">
    <property type="term" value="P:translation"/>
    <property type="evidence" value="ECO:0007669"/>
    <property type="project" value="InterPro"/>
</dbReference>
<dbReference type="GO" id="GO:0003735">
    <property type="term" value="F:structural constituent of ribosome"/>
    <property type="evidence" value="ECO:0007669"/>
    <property type="project" value="InterPro"/>
</dbReference>
<dbReference type="Gene3D" id="3.90.1180.10">
    <property type="entry name" value="Ribosomal protein L13"/>
    <property type="match status" value="1"/>
</dbReference>
<dbReference type="Proteomes" id="UP001292094">
    <property type="component" value="Unassembled WGS sequence"/>
</dbReference>
<dbReference type="InterPro" id="IPR005755">
    <property type="entry name" value="Ribosomal_uL13_euk/arc"/>
</dbReference>
<comment type="similarity">
    <text evidence="1 6">Belongs to the universal ribosomal protein uL13 family.</text>
</comment>
<dbReference type="SUPFAM" id="SSF52161">
    <property type="entry name" value="Ribosomal protein L13"/>
    <property type="match status" value="1"/>
</dbReference>
<keyword evidence="2 6" id="KW-0689">Ribosomal protein</keyword>
<dbReference type="InterPro" id="IPR005822">
    <property type="entry name" value="Ribosomal_uL13"/>
</dbReference>
<evidence type="ECO:0000313" key="7">
    <source>
        <dbReference type="EMBL" id="KAK4293809.1"/>
    </source>
</evidence>
<dbReference type="Gene3D" id="6.10.250.3250">
    <property type="match status" value="1"/>
</dbReference>